<sequence>MGTQRIQLPSYGGSLDCVLSYGAHGDGVAALQTALIYCNNAKYVTGTLSYDVKTAESVGFIQAATGVDPADAIYGPKTRKILNWVYHDGTNGTCAKYDGS</sequence>
<dbReference type="InterPro" id="IPR036366">
    <property type="entry name" value="PGBDSf"/>
</dbReference>
<gene>
    <name evidence="1" type="ORF">DMH04_50805</name>
</gene>
<reference evidence="1 2" key="1">
    <citation type="submission" date="2018-05" db="EMBL/GenBank/DDBJ databases">
        <title>Evolution of GPA BGCs.</title>
        <authorList>
            <person name="Waglechner N."/>
            <person name="Wright G.D."/>
        </authorList>
    </citation>
    <scope>NUCLEOTIDE SEQUENCE [LARGE SCALE GENOMIC DNA]</scope>
    <source>
        <strain evidence="1 2">A82846</strain>
    </source>
</reference>
<dbReference type="SUPFAM" id="SSF47090">
    <property type="entry name" value="PGBD-like"/>
    <property type="match status" value="1"/>
</dbReference>
<name>A0A428YB53_KIBAR</name>
<evidence type="ECO:0000313" key="2">
    <source>
        <dbReference type="Proteomes" id="UP000287547"/>
    </source>
</evidence>
<organism evidence="1 2">
    <name type="scientific">Kibdelosporangium aridum</name>
    <dbReference type="NCBI Taxonomy" id="2030"/>
    <lineage>
        <taxon>Bacteria</taxon>
        <taxon>Bacillati</taxon>
        <taxon>Actinomycetota</taxon>
        <taxon>Actinomycetes</taxon>
        <taxon>Pseudonocardiales</taxon>
        <taxon>Pseudonocardiaceae</taxon>
        <taxon>Kibdelosporangium</taxon>
    </lineage>
</organism>
<proteinExistence type="predicted"/>
<dbReference type="EMBL" id="QHKI01000093">
    <property type="protein sequence ID" value="RSM64817.1"/>
    <property type="molecule type" value="Genomic_DNA"/>
</dbReference>
<comment type="caution">
    <text evidence="1">The sequence shown here is derived from an EMBL/GenBank/DDBJ whole genome shotgun (WGS) entry which is preliminary data.</text>
</comment>
<evidence type="ECO:0000313" key="1">
    <source>
        <dbReference type="EMBL" id="RSM64817.1"/>
    </source>
</evidence>
<protein>
    <recommendedName>
        <fullName evidence="3">Peptidoglycan binding domain-containing protein</fullName>
    </recommendedName>
</protein>
<evidence type="ECO:0008006" key="3">
    <source>
        <dbReference type="Google" id="ProtNLM"/>
    </source>
</evidence>
<dbReference type="Gene3D" id="1.10.101.10">
    <property type="entry name" value="PGBD-like superfamily/PGBD"/>
    <property type="match status" value="1"/>
</dbReference>
<dbReference type="AlphaFoldDB" id="A0A428YB53"/>
<dbReference type="InterPro" id="IPR036365">
    <property type="entry name" value="PGBD-like_sf"/>
</dbReference>
<accession>A0A428YB53</accession>
<dbReference type="Proteomes" id="UP000287547">
    <property type="component" value="Unassembled WGS sequence"/>
</dbReference>